<reference evidence="7 8" key="1">
    <citation type="submission" date="2020-02" db="EMBL/GenBank/DDBJ databases">
        <authorList>
            <person name="Kim Y.B."/>
            <person name="Roh S.W."/>
        </authorList>
    </citation>
    <scope>NUCLEOTIDE SEQUENCE [LARGE SCALE GENOMIC DNA]</scope>
    <source>
        <strain evidence="7 8">DSM 103574</strain>
    </source>
</reference>
<comment type="subcellular location">
    <subcellularLocation>
        <location evidence="1">Membrane</location>
        <topology evidence="1">Multi-pass membrane protein</topology>
    </subcellularLocation>
</comment>
<gene>
    <name evidence="7" type="ORF">Ami103574_11715</name>
</gene>
<proteinExistence type="predicted"/>
<dbReference type="PANTHER" id="PTHR30474">
    <property type="entry name" value="CELL CYCLE PROTEIN"/>
    <property type="match status" value="1"/>
</dbReference>
<dbReference type="EMBL" id="CP048649">
    <property type="protein sequence ID" value="QIB69947.1"/>
    <property type="molecule type" value="Genomic_DNA"/>
</dbReference>
<evidence type="ECO:0000256" key="6">
    <source>
        <dbReference type="SAM" id="Phobius"/>
    </source>
</evidence>
<feature type="transmembrane region" description="Helical" evidence="6">
    <location>
        <begin position="296"/>
        <end position="317"/>
    </location>
</feature>
<dbReference type="GO" id="GO:0051301">
    <property type="term" value="P:cell division"/>
    <property type="evidence" value="ECO:0007669"/>
    <property type="project" value="InterPro"/>
</dbReference>
<feature type="transmembrane region" description="Helical" evidence="6">
    <location>
        <begin position="368"/>
        <end position="384"/>
    </location>
</feature>
<dbReference type="AlphaFoldDB" id="A0A858BWJ4"/>
<dbReference type="InterPro" id="IPR001182">
    <property type="entry name" value="FtsW/RodA"/>
</dbReference>
<evidence type="ECO:0000256" key="3">
    <source>
        <dbReference type="ARBA" id="ARBA00022960"/>
    </source>
</evidence>
<dbReference type="GO" id="GO:0032153">
    <property type="term" value="C:cell division site"/>
    <property type="evidence" value="ECO:0007669"/>
    <property type="project" value="TreeGrafter"/>
</dbReference>
<evidence type="ECO:0000256" key="1">
    <source>
        <dbReference type="ARBA" id="ARBA00004141"/>
    </source>
</evidence>
<evidence type="ECO:0000313" key="7">
    <source>
        <dbReference type="EMBL" id="QIB69947.1"/>
    </source>
</evidence>
<keyword evidence="2 6" id="KW-0812">Transmembrane</keyword>
<dbReference type="GO" id="GO:0015648">
    <property type="term" value="F:lipid-linked peptidoglycan transporter activity"/>
    <property type="evidence" value="ECO:0007669"/>
    <property type="project" value="TreeGrafter"/>
</dbReference>
<feature type="transmembrane region" description="Helical" evidence="6">
    <location>
        <begin position="155"/>
        <end position="175"/>
    </location>
</feature>
<accession>A0A858BWJ4</accession>
<dbReference type="Pfam" id="PF01098">
    <property type="entry name" value="FTSW_RODA_SPOVE"/>
    <property type="match status" value="1"/>
</dbReference>
<dbReference type="Proteomes" id="UP000466848">
    <property type="component" value="Chromosome"/>
</dbReference>
<evidence type="ECO:0000256" key="5">
    <source>
        <dbReference type="ARBA" id="ARBA00023136"/>
    </source>
</evidence>
<organism evidence="7 8">
    <name type="scientific">Aminipila butyrica</name>
    <dbReference type="NCBI Taxonomy" id="433296"/>
    <lineage>
        <taxon>Bacteria</taxon>
        <taxon>Bacillati</taxon>
        <taxon>Bacillota</taxon>
        <taxon>Clostridia</taxon>
        <taxon>Peptostreptococcales</taxon>
        <taxon>Anaerovoracaceae</taxon>
        <taxon>Aminipila</taxon>
    </lineage>
</organism>
<feature type="transmembrane region" description="Helical" evidence="6">
    <location>
        <begin position="324"/>
        <end position="348"/>
    </location>
</feature>
<name>A0A858BWJ4_9FIRM</name>
<dbReference type="GO" id="GO:0005886">
    <property type="term" value="C:plasma membrane"/>
    <property type="evidence" value="ECO:0007669"/>
    <property type="project" value="TreeGrafter"/>
</dbReference>
<dbReference type="GO" id="GO:0008360">
    <property type="term" value="P:regulation of cell shape"/>
    <property type="evidence" value="ECO:0007669"/>
    <property type="project" value="UniProtKB-KW"/>
</dbReference>
<protein>
    <submittedName>
        <fullName evidence="7">FtsW/RodA/SpoVE family cell cycle protein</fullName>
    </submittedName>
</protein>
<feature type="transmembrane region" description="Helical" evidence="6">
    <location>
        <begin position="208"/>
        <end position="231"/>
    </location>
</feature>
<keyword evidence="8" id="KW-1185">Reference proteome</keyword>
<evidence type="ECO:0000256" key="2">
    <source>
        <dbReference type="ARBA" id="ARBA00022692"/>
    </source>
</evidence>
<evidence type="ECO:0000256" key="4">
    <source>
        <dbReference type="ARBA" id="ARBA00022989"/>
    </source>
</evidence>
<sequence>MANGDDEKRATTKAITQMGDAVWIGQELDKTHRPKPQWTLIALTGILMGIGMLVHYFIDTAESSHYTFSPLPFIVAWVLFVACYFIDFSVFGRYPLQFYMATLILSIAGISLSTATYYGQAFWVLGPFSISFAYLSLLFPVAFALLVYAMRSRGYWGILLSGIGFFPLAIILLMTPTLVGFVSYTLSALCVLCFAISRGWFKVHKTRGLLLVLLPTFTTLTFSLLFLAQYYTQRFWSFFHPDQNPFGTGYVYNLIRDFLSQAQFFGQGDFPESGVVPASLPFIKTVYPLTFLAHQFGVVFLAVIIVFLAIFAVFSLYKAWKEKSVLGALIALSIALTFILQCTFYLAANLGYGLIAPLSLPFISYGKSALFLNAALTGFMLSIFRTGEAYEEHQITSRRELAFISYKDGTLSIRLKG</sequence>
<evidence type="ECO:0000313" key="8">
    <source>
        <dbReference type="Proteomes" id="UP000466848"/>
    </source>
</evidence>
<keyword evidence="3" id="KW-0133">Cell shape</keyword>
<feature type="transmembrane region" description="Helical" evidence="6">
    <location>
        <begin position="98"/>
        <end position="118"/>
    </location>
</feature>
<feature type="transmembrane region" description="Helical" evidence="6">
    <location>
        <begin position="181"/>
        <end position="201"/>
    </location>
</feature>
<keyword evidence="4 6" id="KW-1133">Transmembrane helix</keyword>
<feature type="transmembrane region" description="Helical" evidence="6">
    <location>
        <begin position="124"/>
        <end position="148"/>
    </location>
</feature>
<feature type="transmembrane region" description="Helical" evidence="6">
    <location>
        <begin position="38"/>
        <end position="58"/>
    </location>
</feature>
<keyword evidence="5 6" id="KW-0472">Membrane</keyword>
<dbReference type="KEGG" id="abut:Ami103574_11715"/>
<feature type="transmembrane region" description="Helical" evidence="6">
    <location>
        <begin position="70"/>
        <end position="91"/>
    </location>
</feature>